<dbReference type="eggNOG" id="ENOG502QR0N">
    <property type="taxonomic scope" value="Eukaryota"/>
</dbReference>
<organism evidence="2 3">
    <name type="scientific">Setaria italica</name>
    <name type="common">Foxtail millet</name>
    <name type="synonym">Panicum italicum</name>
    <dbReference type="NCBI Taxonomy" id="4555"/>
    <lineage>
        <taxon>Eukaryota</taxon>
        <taxon>Viridiplantae</taxon>
        <taxon>Streptophyta</taxon>
        <taxon>Embryophyta</taxon>
        <taxon>Tracheophyta</taxon>
        <taxon>Spermatophyta</taxon>
        <taxon>Magnoliopsida</taxon>
        <taxon>Liliopsida</taxon>
        <taxon>Poales</taxon>
        <taxon>Poaceae</taxon>
        <taxon>PACMAD clade</taxon>
        <taxon>Panicoideae</taxon>
        <taxon>Panicodae</taxon>
        <taxon>Paniceae</taxon>
        <taxon>Cenchrinae</taxon>
        <taxon>Setaria</taxon>
    </lineage>
</organism>
<protein>
    <recommendedName>
        <fullName evidence="4">Protein GAMETE EXPRESSED 1</fullName>
    </recommendedName>
</protein>
<dbReference type="Gramene" id="KQL27083">
    <property type="protein sequence ID" value="KQL27083"/>
    <property type="gene ID" value="SETIT_029488mg"/>
</dbReference>
<keyword evidence="1" id="KW-0472">Membrane</keyword>
<keyword evidence="1" id="KW-0812">Transmembrane</keyword>
<reference evidence="3" key="1">
    <citation type="journal article" date="2012" name="Nat. Biotechnol.">
        <title>Reference genome sequence of the model plant Setaria.</title>
        <authorList>
            <person name="Bennetzen J.L."/>
            <person name="Schmutz J."/>
            <person name="Wang H."/>
            <person name="Percifield R."/>
            <person name="Hawkins J."/>
            <person name="Pontaroli A.C."/>
            <person name="Estep M."/>
            <person name="Feng L."/>
            <person name="Vaughn J.N."/>
            <person name="Grimwood J."/>
            <person name="Jenkins J."/>
            <person name="Barry K."/>
            <person name="Lindquist E."/>
            <person name="Hellsten U."/>
            <person name="Deshpande S."/>
            <person name="Wang X."/>
            <person name="Wu X."/>
            <person name="Mitros T."/>
            <person name="Triplett J."/>
            <person name="Yang X."/>
            <person name="Ye C.Y."/>
            <person name="Mauro-Herrera M."/>
            <person name="Wang L."/>
            <person name="Li P."/>
            <person name="Sharma M."/>
            <person name="Sharma R."/>
            <person name="Ronald P.C."/>
            <person name="Panaud O."/>
            <person name="Kellogg E.A."/>
            <person name="Brutnell T.P."/>
            <person name="Doust A.N."/>
            <person name="Tuskan G.A."/>
            <person name="Rokhsar D."/>
            <person name="Devos K.M."/>
        </authorList>
    </citation>
    <scope>NUCLEOTIDE SEQUENCE [LARGE SCALE GENOMIC DNA]</scope>
    <source>
        <strain evidence="3">cv. Yugu1</strain>
    </source>
</reference>
<accession>K3ZSA8</accession>
<dbReference type="PANTHER" id="PTHR33538:SF2">
    <property type="entry name" value="PROTEIN GAMETE EXPRESSED 1"/>
    <property type="match status" value="1"/>
</dbReference>
<keyword evidence="1" id="KW-1133">Transmembrane helix</keyword>
<evidence type="ECO:0000256" key="1">
    <source>
        <dbReference type="SAM" id="Phobius"/>
    </source>
</evidence>
<dbReference type="InParanoid" id="K3ZSA8"/>
<dbReference type="PANTHER" id="PTHR33538">
    <property type="entry name" value="PROTEIN GAMETE EXPRESSED 1"/>
    <property type="match status" value="1"/>
</dbReference>
<dbReference type="EMBL" id="AGNK02001363">
    <property type="status" value="NOT_ANNOTATED_CDS"/>
    <property type="molecule type" value="Genomic_DNA"/>
</dbReference>
<proteinExistence type="predicted"/>
<name>K3ZSA8_SETIT</name>
<dbReference type="InterPro" id="IPR040346">
    <property type="entry name" value="GEX1/Brambleberry"/>
</dbReference>
<dbReference type="HOGENOM" id="CLU_032432_0_0_1"/>
<dbReference type="EnsemblPlants" id="KQL27083">
    <property type="protein sequence ID" value="KQL27083"/>
    <property type="gene ID" value="SETIT_029488mg"/>
</dbReference>
<sequence>MDNARRVHPPLRCCADIMADKEHQSRLAWHLSSCFQEDSGRPPLPGCDDRSAMLHCRKRLSDSEDKVFLETNTLCHQLQAEAFKQSTKRLVNDLLRTSKSAHDKLETIEERSDHLLQESQNIHSSLSSIAVQTDHLTAASIAAGAQINDVLDHSRAISEQSKEIAAAQAELRVGQAAMRGAMDAGMTRVEESYRTLGDGMERLREDAAGRAADEIGSVTGRSLESQMQLLDRQAKAMRGLNELHGFQAEALDESRETIQKLAHFGLRQQEELLARQEEIRNAHEHLVHNSHSILEAQEEFRAKQANIFAALDKLYVLHNAILVESRFIKAFFFYCCIAFLIYMLTSAKQTFDIRGKLYIGLCVTVMLEIGVIKLGADSFNNQFWILSKVLLVRSVFLAATVVQILRSIFTYKDYDVLNHHLLQTLVEKVRAIEGNAGSGEHLTQPDNAINDLAKAVSDGSLSSYSWIFDELQDEVDSRIDPDSVPRRQLGIHPKNGVLLEQIGENSITTSDSRRYNLRPRIRPR</sequence>
<feature type="transmembrane region" description="Helical" evidence="1">
    <location>
        <begin position="327"/>
        <end position="345"/>
    </location>
</feature>
<dbReference type="STRING" id="4555.K3ZSA8"/>
<evidence type="ECO:0008006" key="4">
    <source>
        <dbReference type="Google" id="ProtNLM"/>
    </source>
</evidence>
<reference evidence="2" key="2">
    <citation type="submission" date="2018-08" db="UniProtKB">
        <authorList>
            <consortium name="EnsemblPlants"/>
        </authorList>
    </citation>
    <scope>IDENTIFICATION</scope>
    <source>
        <strain evidence="2">Yugu1</strain>
    </source>
</reference>
<dbReference type="Proteomes" id="UP000004995">
    <property type="component" value="Unassembled WGS sequence"/>
</dbReference>
<keyword evidence="3" id="KW-1185">Reference proteome</keyword>
<feature type="transmembrane region" description="Helical" evidence="1">
    <location>
        <begin position="357"/>
        <end position="376"/>
    </location>
</feature>
<feature type="transmembrane region" description="Helical" evidence="1">
    <location>
        <begin position="382"/>
        <end position="405"/>
    </location>
</feature>
<dbReference type="OMA" id="WIINMAR"/>
<evidence type="ECO:0000313" key="2">
    <source>
        <dbReference type="EnsemblPlants" id="KQL27083"/>
    </source>
</evidence>
<evidence type="ECO:0000313" key="3">
    <source>
        <dbReference type="Proteomes" id="UP000004995"/>
    </source>
</evidence>
<dbReference type="AlphaFoldDB" id="K3ZSA8"/>